<feature type="compositionally biased region" description="Basic and acidic residues" evidence="1">
    <location>
        <begin position="497"/>
        <end position="510"/>
    </location>
</feature>
<protein>
    <recommendedName>
        <fullName evidence="2">2-Component system ADP-ribosyltransferase domain-containing protein</fullName>
    </recommendedName>
</protein>
<dbReference type="Pfam" id="PF22546">
    <property type="entry name" value="2CompART"/>
    <property type="match status" value="1"/>
</dbReference>
<dbReference type="InterPro" id="IPR054775">
    <property type="entry name" value="2CompART"/>
</dbReference>
<dbReference type="EMBL" id="JACGLT010000016">
    <property type="protein sequence ID" value="MBA6154272.1"/>
    <property type="molecule type" value="Genomic_DNA"/>
</dbReference>
<dbReference type="Proteomes" id="UP000541857">
    <property type="component" value="Unassembled WGS sequence"/>
</dbReference>
<accession>A0A7W2R4W1</accession>
<keyword evidence="4" id="KW-1185">Reference proteome</keyword>
<feature type="region of interest" description="Disordered" evidence="1">
    <location>
        <begin position="492"/>
        <end position="517"/>
    </location>
</feature>
<dbReference type="AlphaFoldDB" id="A0A7W2R4W1"/>
<gene>
    <name evidence="3" type="ORF">H3Z82_16215</name>
</gene>
<proteinExistence type="predicted"/>
<feature type="domain" description="2-Component system ADP-ribosyltransferase" evidence="2">
    <location>
        <begin position="4"/>
        <end position="120"/>
    </location>
</feature>
<dbReference type="RefSeq" id="WP_182206547.1">
    <property type="nucleotide sequence ID" value="NZ_JACGLT010000016.1"/>
</dbReference>
<organism evidence="3 4">
    <name type="scientific">Gelidibacter maritimus</name>
    <dbReference type="NCBI Taxonomy" id="2761487"/>
    <lineage>
        <taxon>Bacteria</taxon>
        <taxon>Pseudomonadati</taxon>
        <taxon>Bacteroidota</taxon>
        <taxon>Flavobacteriia</taxon>
        <taxon>Flavobacteriales</taxon>
        <taxon>Flavobacteriaceae</taxon>
        <taxon>Gelidibacter</taxon>
    </lineage>
</organism>
<sequence>MKTTYFIPIKSMNLAHYLSSGIIAPANYIENRSQDLQNKFNNNLLLSSSKFTTESNCSIEIAFDEKEEMPKKISDNFFLFDMPIPISRIKEIYFADKEQKTNTVFNITSGAAFIPDTILSLSEDKPITTDELESLVNKPTQVDWKHYLKKFDQIMGGFALMKIGKEDFQNYPTHYFKTLGNINKFFHQILDDQGVEIENAFEFAFIDNGKFKNFHDTIYSEITSEVVAKYANKDDVNIVTKNGLIQIDKIPETTQTYLVSILDTYGPGKRKQADSFISDLVSGNFNEKRKEGLSLIFGINKGYSSFRNKYKTENFEALIKFKLDSKIDYYTIESIYQFVFNNKSQSSSYSYIDNWCHKAEGQEINGSKFVTYQVLDKTIILKKKEDFFIELFRISLEKRNRLFEIISKNLSKSLPKFLPLDTNLFKEQLQSEYDEFFKEFSQFIFSETSKKSASEYESETKIYKHKIAELSSKLEDNQNIIEQLQKKLDDFNSQSTNKKETEEFDIESKSSEQNTENNIEAVKERISKTENDENTVNTVNTIENKDLNDSNTIESNSESVVSELKDSYNQSFSGSLFSDENIEKKRKIREKELKALKVSDLKSIISDYKLKPASNLKDDLIRDILKKEF</sequence>
<reference evidence="3 4" key="1">
    <citation type="submission" date="2020-07" db="EMBL/GenBank/DDBJ databases">
        <title>Bacterium isolated from marine sediment.</title>
        <authorList>
            <person name="Shang D."/>
        </authorList>
    </citation>
    <scope>NUCLEOTIDE SEQUENCE [LARGE SCALE GENOMIC DNA]</scope>
    <source>
        <strain evidence="3 4">F6074</strain>
    </source>
</reference>
<evidence type="ECO:0000313" key="3">
    <source>
        <dbReference type="EMBL" id="MBA6154272.1"/>
    </source>
</evidence>
<evidence type="ECO:0000313" key="4">
    <source>
        <dbReference type="Proteomes" id="UP000541857"/>
    </source>
</evidence>
<evidence type="ECO:0000259" key="2">
    <source>
        <dbReference type="Pfam" id="PF22546"/>
    </source>
</evidence>
<name>A0A7W2R4W1_9FLAO</name>
<comment type="caution">
    <text evidence="3">The sequence shown here is derived from an EMBL/GenBank/DDBJ whole genome shotgun (WGS) entry which is preliminary data.</text>
</comment>
<evidence type="ECO:0000256" key="1">
    <source>
        <dbReference type="SAM" id="MobiDB-lite"/>
    </source>
</evidence>